<gene>
    <name evidence="2" type="ORF">ETP66_00200</name>
</gene>
<reference evidence="2 3" key="1">
    <citation type="submission" date="2019-02" db="EMBL/GenBank/DDBJ databases">
        <title>Thermus sp. a novel from hot spring.</title>
        <authorList>
            <person name="Zhao Z."/>
        </authorList>
    </citation>
    <scope>NUCLEOTIDE SEQUENCE [LARGE SCALE GENOMIC DNA]</scope>
    <source>
        <strain evidence="2 3">CFH 72773T</strain>
    </source>
</reference>
<dbReference type="OrthoDB" id="27473at2"/>
<dbReference type="InterPro" id="IPR041049">
    <property type="entry name" value="DUF5615"/>
</dbReference>
<accession>A0A4V2IVB2</accession>
<keyword evidence="3" id="KW-1185">Reference proteome</keyword>
<dbReference type="Proteomes" id="UP000292858">
    <property type="component" value="Unassembled WGS sequence"/>
</dbReference>
<evidence type="ECO:0000259" key="1">
    <source>
        <dbReference type="Pfam" id="PF18480"/>
    </source>
</evidence>
<dbReference type="Pfam" id="PF18480">
    <property type="entry name" value="DUF5615"/>
    <property type="match status" value="1"/>
</dbReference>
<dbReference type="AlphaFoldDB" id="A0A4V2IVB2"/>
<feature type="domain" description="DUF5615" evidence="1">
    <location>
        <begin position="3"/>
        <end position="109"/>
    </location>
</feature>
<dbReference type="EMBL" id="SIJL01000001">
    <property type="protein sequence ID" value="TBH21700.1"/>
    <property type="molecule type" value="Genomic_DNA"/>
</dbReference>
<name>A0A4V2IVB2_9DEIN</name>
<evidence type="ECO:0000313" key="2">
    <source>
        <dbReference type="EMBL" id="TBH21700.1"/>
    </source>
</evidence>
<organism evidence="2 3">
    <name type="scientific">Thermus thermamylovorans</name>
    <dbReference type="NCBI Taxonomy" id="2509362"/>
    <lineage>
        <taxon>Bacteria</taxon>
        <taxon>Thermotogati</taxon>
        <taxon>Deinococcota</taxon>
        <taxon>Deinococci</taxon>
        <taxon>Thermales</taxon>
        <taxon>Thermaceae</taxon>
        <taxon>Thermus</taxon>
    </lineage>
</organism>
<proteinExistence type="predicted"/>
<evidence type="ECO:0000313" key="3">
    <source>
        <dbReference type="Proteomes" id="UP000292858"/>
    </source>
</evidence>
<comment type="caution">
    <text evidence="2">The sequence shown here is derived from an EMBL/GenBank/DDBJ whole genome shotgun (WGS) entry which is preliminary data.</text>
</comment>
<protein>
    <recommendedName>
        <fullName evidence="1">DUF5615 domain-containing protein</fullName>
    </recommendedName>
</protein>
<sequence>MIRFLVDAHLPFRLVRLLRERGYDALHTRELPRGNATPDDEINALSLREGRVVVTKDGDFTRSLVLQGVPYKLLLIATGNISNQALERLFLEHLETICQLLEKYRLVELGRHEVVARLPSSPSEDNLPS</sequence>